<gene>
    <name evidence="2" type="ORF">KVT40_006306</name>
</gene>
<feature type="region of interest" description="Disordered" evidence="1">
    <location>
        <begin position="68"/>
        <end position="120"/>
    </location>
</feature>
<comment type="caution">
    <text evidence="2">The sequence shown here is derived from an EMBL/GenBank/DDBJ whole genome shotgun (WGS) entry which is preliminary data.</text>
</comment>
<dbReference type="AlphaFoldDB" id="A0A8K0PBL0"/>
<sequence>MGRPRKRRLVSEEDQESASEPVIATAEGPVDEDNDNDGAWFEGRGIFSPLMPNIRSQPWPALDDVPAACRMHPEHPPSVPPTTAVPELTESRDSASSTNGSGATSQSMTSTPAADFSMPSPVESATPTTCACLSSMYLSLSTLQTMNDFTFPGSLHKLRQSISCAWNVLHCPLCPLTYLTGFQNVQLLGMFTVSVAERYSKVLAAIDKEAEDAIAEGRTKSFRMGDLQMGTSHLHSSDPKLCMAHMCLDLDPRQWRQLVRRVVKGEIMGTAQHCCPSFMTLIDGMITRQENWHKIGPPADYPRPFTEEELEMIKNPKTMKGCLTMVFEAKKIIEHMAFD</sequence>
<reference evidence="2" key="1">
    <citation type="submission" date="2021-07" db="EMBL/GenBank/DDBJ databases">
        <title>Elsinoe batatas strain:CRI-CJ2 Genome sequencing and assembly.</title>
        <authorList>
            <person name="Huang L."/>
        </authorList>
    </citation>
    <scope>NUCLEOTIDE SEQUENCE</scope>
    <source>
        <strain evidence="2">CRI-CJ2</strain>
    </source>
</reference>
<evidence type="ECO:0000256" key="1">
    <source>
        <dbReference type="SAM" id="MobiDB-lite"/>
    </source>
</evidence>
<feature type="compositionally biased region" description="Low complexity" evidence="1">
    <location>
        <begin position="94"/>
        <end position="107"/>
    </location>
</feature>
<evidence type="ECO:0000313" key="3">
    <source>
        <dbReference type="Proteomes" id="UP000809789"/>
    </source>
</evidence>
<dbReference type="EMBL" id="JAESVG020000007">
    <property type="protein sequence ID" value="KAG8625905.1"/>
    <property type="molecule type" value="Genomic_DNA"/>
</dbReference>
<protein>
    <submittedName>
        <fullName evidence="2">Uncharacterized protein</fullName>
    </submittedName>
</protein>
<keyword evidence="3" id="KW-1185">Reference proteome</keyword>
<feature type="region of interest" description="Disordered" evidence="1">
    <location>
        <begin position="1"/>
        <end position="43"/>
    </location>
</feature>
<dbReference type="OrthoDB" id="4356994at2759"/>
<organism evidence="2 3">
    <name type="scientific">Elsinoe batatas</name>
    <dbReference type="NCBI Taxonomy" id="2601811"/>
    <lineage>
        <taxon>Eukaryota</taxon>
        <taxon>Fungi</taxon>
        <taxon>Dikarya</taxon>
        <taxon>Ascomycota</taxon>
        <taxon>Pezizomycotina</taxon>
        <taxon>Dothideomycetes</taxon>
        <taxon>Dothideomycetidae</taxon>
        <taxon>Myriangiales</taxon>
        <taxon>Elsinoaceae</taxon>
        <taxon>Elsinoe</taxon>
    </lineage>
</organism>
<dbReference type="Proteomes" id="UP000809789">
    <property type="component" value="Unassembled WGS sequence"/>
</dbReference>
<accession>A0A8K0PBL0</accession>
<evidence type="ECO:0000313" key="2">
    <source>
        <dbReference type="EMBL" id="KAG8625905.1"/>
    </source>
</evidence>
<proteinExistence type="predicted"/>
<name>A0A8K0PBL0_9PEZI</name>